<evidence type="ECO:0000313" key="3">
    <source>
        <dbReference type="Proteomes" id="UP000674179"/>
    </source>
</evidence>
<keyword evidence="3" id="KW-1185">Reference proteome</keyword>
<feature type="region of interest" description="Disordered" evidence="1">
    <location>
        <begin position="1034"/>
        <end position="1077"/>
    </location>
</feature>
<name>A0A836GTQ4_LEIEN</name>
<gene>
    <name evidence="2" type="ORF">CUR178_05465</name>
</gene>
<feature type="compositionally biased region" description="Polar residues" evidence="1">
    <location>
        <begin position="983"/>
        <end position="1009"/>
    </location>
</feature>
<dbReference type="OrthoDB" id="21001at2759"/>
<sequence>MWVTLPPVVVVATAADELAGVSMVAHTGGMIYESNMNSCPPPTAGPITGNRPSALGASPAMTPHHASQVLGEHPALTSDPQCGHCNRAALLPPVAIDGALCEPSEPLAAGAWSKQASPGSHGTQPLLPQFHYEHHSFHPLASPPSLRTSAPIATPPAACASSVSAASQDAVASTGQDARAGGLSKSPRASFSTGAAAVGACRCASSPCVCTPSTAQVQLLSSSPGQQIVPLAAGRPAGGASYASEMVPSSGPLYTVWNATAPTDTTAAMAPVPSAPALTTHGPDASLAALRPFIDSPRDLRTASATTTASGEVGALREAAASYGARNPQTPAPLVGEPRRTPFVSALAPTPHPSATPSGDAPQDSSLCVSASVNQRGGTGDSGGPRSSVRTPSSTPTLSTSSPPMRVREYGPLRNLYAPQPSVWGVGATSLDASGTAFTVSTAGMMSASFPQTPPRPQLFTYAQLGNSGSARDVGHLHVPSPSTTCVSPPRHPPSPIHPSWRSSGTESAVAGAAMPSLPPEDTFSTAALTNRSQSFYMGTTGNENLRRNFFFPLNQPGIAAVAADGVEDSSLTSAGGGELLCDITPHMLPPAATYGCPLGRANQSTTATGGSGVTLYGVGDAGLPSGACSVLPDPYRSPMMLEALPLQCFSQELRGQDPSHEPQLQAQQSLPLTPAASATTLPMPAPRLTIFSRSPQAACLHGAPPDLAPPLRVSQTLVGGMHSSLCQQLTQEQQFAGDLSSSSAVGVPAVEANDNAAVANSSFLSPMLADSQSQRRFEESLSVTESTLTHTHSTSQTTGCGVATPAASGECNGTNAMSPPAASNAKAIPRPAYIVDWEQSLTAFQNRAESYYSFKNGCTETYLALIEHCVDRFLVCYFSGGVIRPEKSLQEALASHTGAATSTSIRVFSGAGACSLHAKGPIGGGTGGGGIQRVLPSSKTLQRLGETGSKWLTKIGANLRRSTAASAQVSRAPQGPPMSVGPASQRTSAFAGTAAQPQRSVEDGSTNSQIAQRAIGVAGTATAARERGELPGTFASAHDANPFRVSATPSAAPGRLPSPRILDSISSTSTTPPLLGSPLPYAEATTETSSAPPAKAVALSARVTLEEAEMQCLRQLGPYVANVVPETFMDVRPSDGVLDQVRRNYTILLHTLQHVLLDDNGRTERIADASSSDADLGHTPPATLTHALSPKLPTWLLGSPLPTTMDELVFQRIRRGLLLPTIQATWRDYLAPLQCKVQELTQIAKASIDPILEELQAPCGASATDGDSSVSRMASEIPERGLPHDSIVAPTALANRASAPLSAMTDAQRAAREALRSAWVVPISRLIRLLRGDEEYLATIHAMDDGFVEYGAAWRELSAQMRLRGAALSNYVPVYGLVLSRLHRLEMEHRTVLELWGGGAADAQYHLHV</sequence>
<reference evidence="2 3" key="1">
    <citation type="submission" date="2021-02" db="EMBL/GenBank/DDBJ databases">
        <title>Leishmania (Mundinia) enrietti genome sequencing and assembly.</title>
        <authorList>
            <person name="Almutairi H."/>
            <person name="Gatherer D."/>
        </authorList>
    </citation>
    <scope>NUCLEOTIDE SEQUENCE [LARGE SCALE GENOMIC DNA]</scope>
    <source>
        <strain evidence="2">CUR178</strain>
    </source>
</reference>
<dbReference type="GeneID" id="94172664"/>
<dbReference type="EMBL" id="JAFHKP010000023">
    <property type="protein sequence ID" value="KAG5478884.1"/>
    <property type="molecule type" value="Genomic_DNA"/>
</dbReference>
<accession>A0A836GTQ4</accession>
<feature type="region of interest" description="Disordered" evidence="1">
    <location>
        <begin position="964"/>
        <end position="1009"/>
    </location>
</feature>
<organism evidence="2 3">
    <name type="scientific">Leishmania enriettii</name>
    <dbReference type="NCBI Taxonomy" id="5663"/>
    <lineage>
        <taxon>Eukaryota</taxon>
        <taxon>Discoba</taxon>
        <taxon>Euglenozoa</taxon>
        <taxon>Kinetoplastea</taxon>
        <taxon>Metakinetoplastina</taxon>
        <taxon>Trypanosomatida</taxon>
        <taxon>Trypanosomatidae</taxon>
        <taxon>Leishmaniinae</taxon>
        <taxon>Leishmania</taxon>
    </lineage>
</organism>
<dbReference type="KEGG" id="lenr:94172664"/>
<proteinExistence type="predicted"/>
<dbReference type="RefSeq" id="XP_067692942.1">
    <property type="nucleotide sequence ID" value="XM_067837154.1"/>
</dbReference>
<comment type="caution">
    <text evidence="2">The sequence shown here is derived from an EMBL/GenBank/DDBJ whole genome shotgun (WGS) entry which is preliminary data.</text>
</comment>
<feature type="region of interest" description="Disordered" evidence="1">
    <location>
        <begin position="481"/>
        <end position="506"/>
    </location>
</feature>
<dbReference type="Proteomes" id="UP000674179">
    <property type="component" value="Chromosome 23"/>
</dbReference>
<feature type="compositionally biased region" description="Polar residues" evidence="1">
    <location>
        <begin position="353"/>
        <end position="376"/>
    </location>
</feature>
<feature type="compositionally biased region" description="Low complexity" evidence="1">
    <location>
        <begin position="1067"/>
        <end position="1077"/>
    </location>
</feature>
<evidence type="ECO:0000313" key="2">
    <source>
        <dbReference type="EMBL" id="KAG5478884.1"/>
    </source>
</evidence>
<feature type="compositionally biased region" description="Low complexity" evidence="1">
    <location>
        <begin position="384"/>
        <end position="404"/>
    </location>
</feature>
<feature type="region of interest" description="Disordered" evidence="1">
    <location>
        <begin position="322"/>
        <end position="407"/>
    </location>
</feature>
<protein>
    <submittedName>
        <fullName evidence="2">Uncharacterized protein</fullName>
    </submittedName>
</protein>
<evidence type="ECO:0000256" key="1">
    <source>
        <dbReference type="SAM" id="MobiDB-lite"/>
    </source>
</evidence>